<keyword evidence="10" id="KW-1185">Reference proteome</keyword>
<dbReference type="Pfam" id="PF02839">
    <property type="entry name" value="CBM_5_12"/>
    <property type="match status" value="1"/>
</dbReference>
<dbReference type="CDD" id="cd12215">
    <property type="entry name" value="ChiC_BD"/>
    <property type="match status" value="1"/>
</dbReference>
<dbReference type="GO" id="GO:0030247">
    <property type="term" value="F:polysaccharide binding"/>
    <property type="evidence" value="ECO:0007669"/>
    <property type="project" value="InterPro"/>
</dbReference>
<evidence type="ECO:0000313" key="10">
    <source>
        <dbReference type="Proteomes" id="UP001141183"/>
    </source>
</evidence>
<dbReference type="SMART" id="SM00636">
    <property type="entry name" value="Glyco_18"/>
    <property type="match status" value="1"/>
</dbReference>
<keyword evidence="3" id="KW-0624">Polysaccharide degradation</keyword>
<dbReference type="GO" id="GO:0008061">
    <property type="term" value="F:chitin binding"/>
    <property type="evidence" value="ECO:0007669"/>
    <property type="project" value="InterPro"/>
</dbReference>
<dbReference type="InterPro" id="IPR029070">
    <property type="entry name" value="Chitinase_insertion_sf"/>
</dbReference>
<reference evidence="9" key="1">
    <citation type="submission" date="2022-05" db="EMBL/GenBank/DDBJ databases">
        <title>Draft genome sequence of Clostridium tertium strain CP3 isolated from Peru.</title>
        <authorList>
            <person name="Hurtado R."/>
            <person name="Lima L."/>
            <person name="Sousa T."/>
            <person name="Jaiswal A.K."/>
            <person name="Tiwari S."/>
            <person name="Maturrano L."/>
            <person name="Brenig B."/>
            <person name="Azevedo V."/>
        </authorList>
    </citation>
    <scope>NUCLEOTIDE SEQUENCE</scope>
    <source>
        <strain evidence="9">CP3</strain>
    </source>
</reference>
<dbReference type="PANTHER" id="PTHR11177:SF308">
    <property type="entry name" value="CHITINASE A"/>
    <property type="match status" value="1"/>
</dbReference>
<dbReference type="InterPro" id="IPR003610">
    <property type="entry name" value="CBM5/12"/>
</dbReference>
<dbReference type="GO" id="GO:0004553">
    <property type="term" value="F:hydrolase activity, hydrolyzing O-glycosyl compounds"/>
    <property type="evidence" value="ECO:0007669"/>
    <property type="project" value="InterPro"/>
</dbReference>
<dbReference type="RefSeq" id="WP_242983078.1">
    <property type="nucleotide sequence ID" value="NZ_CAXSLY010000019.1"/>
</dbReference>
<feature type="signal peptide" evidence="7">
    <location>
        <begin position="1"/>
        <end position="29"/>
    </location>
</feature>
<dbReference type="Gene3D" id="2.60.40.290">
    <property type="match status" value="1"/>
</dbReference>
<dbReference type="SMART" id="SM00495">
    <property type="entry name" value="ChtBD3"/>
    <property type="match status" value="2"/>
</dbReference>
<organism evidence="9 10">
    <name type="scientific">Clostridium tertium</name>
    <dbReference type="NCBI Taxonomy" id="1559"/>
    <lineage>
        <taxon>Bacteria</taxon>
        <taxon>Bacillati</taxon>
        <taxon>Bacillota</taxon>
        <taxon>Clostridia</taxon>
        <taxon>Eubacteriales</taxon>
        <taxon>Clostridiaceae</taxon>
        <taxon>Clostridium</taxon>
    </lineage>
</organism>
<dbReference type="Gene3D" id="3.20.20.80">
    <property type="entry name" value="Glycosidases"/>
    <property type="match status" value="1"/>
</dbReference>
<dbReference type="InterPro" id="IPR011583">
    <property type="entry name" value="Chitinase_II/V-like_cat"/>
</dbReference>
<dbReference type="Gene3D" id="2.10.10.20">
    <property type="entry name" value="Carbohydrate-binding module superfamily 5/12"/>
    <property type="match status" value="1"/>
</dbReference>
<dbReference type="SUPFAM" id="SSF49384">
    <property type="entry name" value="Carbohydrate-binding domain"/>
    <property type="match status" value="1"/>
</dbReference>
<evidence type="ECO:0000256" key="4">
    <source>
        <dbReference type="ARBA" id="ARBA00023277"/>
    </source>
</evidence>
<comment type="similarity">
    <text evidence="1">Belongs to the glycosyl hydrolase 18 family. Chitinase class II subfamily.</text>
</comment>
<feature type="domain" description="GH18" evidence="8">
    <location>
        <begin position="52"/>
        <end position="483"/>
    </location>
</feature>
<dbReference type="Pfam" id="PF16403">
    <property type="entry name" value="Bact_surface_Ig-like"/>
    <property type="match status" value="3"/>
</dbReference>
<dbReference type="InterPro" id="IPR013783">
    <property type="entry name" value="Ig-like_fold"/>
</dbReference>
<accession>A0A9X4B1C3</accession>
<evidence type="ECO:0000256" key="2">
    <source>
        <dbReference type="ARBA" id="ARBA00022801"/>
    </source>
</evidence>
<dbReference type="InterPro" id="IPR050314">
    <property type="entry name" value="Glycosyl_Hydrlase_18"/>
</dbReference>
<dbReference type="PROSITE" id="PS51910">
    <property type="entry name" value="GH18_2"/>
    <property type="match status" value="1"/>
</dbReference>
<evidence type="ECO:0000256" key="7">
    <source>
        <dbReference type="SAM" id="SignalP"/>
    </source>
</evidence>
<keyword evidence="2 6" id="KW-0378">Hydrolase</keyword>
<feature type="chain" id="PRO_5040793826" evidence="7">
    <location>
        <begin position="30"/>
        <end position="965"/>
    </location>
</feature>
<dbReference type="Gene3D" id="3.10.50.10">
    <property type="match status" value="1"/>
</dbReference>
<dbReference type="AlphaFoldDB" id="A0A9X4B1C3"/>
<dbReference type="Proteomes" id="UP001141183">
    <property type="component" value="Unassembled WGS sequence"/>
</dbReference>
<dbReference type="SUPFAM" id="SSF54556">
    <property type="entry name" value="Chitinase insertion domain"/>
    <property type="match status" value="1"/>
</dbReference>
<evidence type="ECO:0000313" key="9">
    <source>
        <dbReference type="EMBL" id="MDC4239391.1"/>
    </source>
</evidence>
<keyword evidence="7" id="KW-0732">Signal</keyword>
<proteinExistence type="inferred from homology"/>
<dbReference type="InterPro" id="IPR012291">
    <property type="entry name" value="CBM2_carb-bd_dom_sf"/>
</dbReference>
<dbReference type="GO" id="GO:0005975">
    <property type="term" value="P:carbohydrate metabolic process"/>
    <property type="evidence" value="ECO:0007669"/>
    <property type="project" value="InterPro"/>
</dbReference>
<dbReference type="Gene3D" id="2.60.40.10">
    <property type="entry name" value="Immunoglobulins"/>
    <property type="match status" value="3"/>
</dbReference>
<name>A0A9X4B1C3_9CLOT</name>
<dbReference type="InterPro" id="IPR008965">
    <property type="entry name" value="CBM2/CBM3_carb-bd_dom_sf"/>
</dbReference>
<dbReference type="SUPFAM" id="SSF51445">
    <property type="entry name" value="(Trans)glycosidases"/>
    <property type="match status" value="1"/>
</dbReference>
<dbReference type="EMBL" id="JAMRYU010000003">
    <property type="protein sequence ID" value="MDC4239391.1"/>
    <property type="molecule type" value="Genomic_DNA"/>
</dbReference>
<dbReference type="Pfam" id="PF00704">
    <property type="entry name" value="Glyco_hydro_18"/>
    <property type="match status" value="1"/>
</dbReference>
<dbReference type="PANTHER" id="PTHR11177">
    <property type="entry name" value="CHITINASE"/>
    <property type="match status" value="1"/>
</dbReference>
<keyword evidence="4" id="KW-0119">Carbohydrate metabolism</keyword>
<dbReference type="InterPro" id="IPR001223">
    <property type="entry name" value="Glyco_hydro18_cat"/>
</dbReference>
<evidence type="ECO:0000256" key="3">
    <source>
        <dbReference type="ARBA" id="ARBA00023024"/>
    </source>
</evidence>
<dbReference type="InterPro" id="IPR036573">
    <property type="entry name" value="CBM_sf_5/12"/>
</dbReference>
<dbReference type="InterPro" id="IPR032179">
    <property type="entry name" value="Cry22Aa_Ig-like"/>
</dbReference>
<evidence type="ECO:0000256" key="1">
    <source>
        <dbReference type="ARBA" id="ARBA00009121"/>
    </source>
</evidence>
<dbReference type="GO" id="GO:0005576">
    <property type="term" value="C:extracellular region"/>
    <property type="evidence" value="ECO:0007669"/>
    <property type="project" value="InterPro"/>
</dbReference>
<keyword evidence="5 6" id="KW-0326">Glycosidase</keyword>
<dbReference type="CDD" id="cd06548">
    <property type="entry name" value="GH18_chitinase"/>
    <property type="match status" value="1"/>
</dbReference>
<gene>
    <name evidence="9" type="ORF">NE398_04300</name>
</gene>
<keyword evidence="3" id="KW-0146">Chitin degradation</keyword>
<evidence type="ECO:0000256" key="5">
    <source>
        <dbReference type="ARBA" id="ARBA00023295"/>
    </source>
</evidence>
<protein>
    <submittedName>
        <fullName evidence="9">Glycosyl hydrolase family 18 protein</fullName>
    </submittedName>
</protein>
<dbReference type="PROSITE" id="PS01095">
    <property type="entry name" value="GH18_1"/>
    <property type="match status" value="1"/>
</dbReference>
<evidence type="ECO:0000259" key="8">
    <source>
        <dbReference type="PROSITE" id="PS51910"/>
    </source>
</evidence>
<comment type="caution">
    <text evidence="9">The sequence shown here is derived from an EMBL/GenBank/DDBJ whole genome shotgun (WGS) entry which is preliminary data.</text>
</comment>
<dbReference type="GO" id="GO:0006032">
    <property type="term" value="P:chitin catabolic process"/>
    <property type="evidence" value="ECO:0007669"/>
    <property type="project" value="UniProtKB-KW"/>
</dbReference>
<dbReference type="InterPro" id="IPR017853">
    <property type="entry name" value="GH"/>
</dbReference>
<dbReference type="InterPro" id="IPR001579">
    <property type="entry name" value="Glyco_hydro_18_chit_AS"/>
</dbReference>
<dbReference type="SUPFAM" id="SSF51055">
    <property type="entry name" value="Carbohydrate binding domain"/>
    <property type="match status" value="1"/>
</dbReference>
<evidence type="ECO:0000256" key="6">
    <source>
        <dbReference type="RuleBase" id="RU000489"/>
    </source>
</evidence>
<sequence length="965" mass="105395">MKKIKIKRIVTGITLSLFTLFNISIQPQAAVTTNNKNITPTSSGINDTDLNRKIIGYFPEWAYKSEAQGYFDAADLQWESLTHIQYSFGMIDPATNKITLGDKHAAIEETFADHPLTHNGKAVTLDPTLPYKGHFNVLQTMKKQYPNVKLLMSVGGWAGSRGFYTMLDTDQGINTFADSCVEFVRKYNFDGIDIDFEYPSATSTSGNPDDQDLAEPRRGKLNERYNLLMKTLREKLDAAGKQDGKKYLETAAVTASSWVLGGMTDNSYAQYLDFLSVMSYDFHGGWNEFVENLANIYPNPADRETIQMAMPTLNMDWAYKYYRGVLPPEKIIMGIPYYTRGWENVQGGTNGLHGSSKTPATGIYNVWGDDVDNNGILDPAGANPLWHVLNLMENDPNLKAYFDEVGGVPYVWQNEKKVFLSFENEKSIDKRVEYIKNKNLGGALIWVMNGDFGPNPNYKPGSTNINEGKYTFGDTLTSRLKSGLDAIGNCKVTDDSIPGLSQTDVEVIFGGKYDHPNYTYDIKVTNKTDKAIDKGWTVSFDLPKSAIFAQPQGGTATIEDIGDFNRVTITSSGWQNLGVGETASLAGSIKLCFGGVKNLTFNGMLPSNVPSNGNYAPTLKGISNTSINLGDSFNPLAGITASDKEDGDLTSKISVSGSVNTSKAGDYTLKYTVTDSKGLATTKERIITVLRILEPGQQFYDSSKTYKYGDQVVYKDALYECISWYIPPTDDGSPANTKYWKLIRVLPDGSTPAENTAPVINGAVNKQIYVGDSFNPLIGVTASDKEDGDLTSKITVSGTVDTTKAGTYNLTYSVVDSKGLKATSSVVITVSEKTTTNTAPVINGVSNKQINIGTSFNPVTGVTASDKEDGDLTSKIVVSGTVDTTKAGAYDLTYSVTDSKGLITTAKATITVVNDTTPEIPTYSPTKAYVAGDIVMYNGVKYKAKWWTQGETPGSNQWGAWEKIN</sequence>